<protein>
    <submittedName>
        <fullName evidence="1">Uncharacterized protein</fullName>
    </submittedName>
</protein>
<sequence length="68" mass="7706">MIRCTGDVASVLCSRLASLRLCSVVCQSKNCSSYLLDSYPNKTLVSTYRYRHTNYCYIEYCGLVSHVP</sequence>
<evidence type="ECO:0000313" key="1">
    <source>
        <dbReference type="EMBL" id="JAN66644.1"/>
    </source>
</evidence>
<name>A0A0P6BXU0_9CRUS</name>
<reference evidence="1" key="1">
    <citation type="submission" date="2015-10" db="EMBL/GenBank/DDBJ databases">
        <title>EvidentialGene: Evidence-directed Construction of Complete mRNA Transcriptomes without Genomes.</title>
        <authorList>
            <person name="Gilbert D.G."/>
        </authorList>
    </citation>
    <scope>NUCLEOTIDE SEQUENCE</scope>
</reference>
<dbReference type="EMBL" id="GDIQ01028093">
    <property type="protein sequence ID" value="JAN66644.1"/>
    <property type="molecule type" value="Transcribed_RNA"/>
</dbReference>
<accession>A0A0P6BXU0</accession>
<organism evidence="1">
    <name type="scientific">Daphnia magna</name>
    <dbReference type="NCBI Taxonomy" id="35525"/>
    <lineage>
        <taxon>Eukaryota</taxon>
        <taxon>Metazoa</taxon>
        <taxon>Ecdysozoa</taxon>
        <taxon>Arthropoda</taxon>
        <taxon>Crustacea</taxon>
        <taxon>Branchiopoda</taxon>
        <taxon>Diplostraca</taxon>
        <taxon>Cladocera</taxon>
        <taxon>Anomopoda</taxon>
        <taxon>Daphniidae</taxon>
        <taxon>Daphnia</taxon>
    </lineage>
</organism>
<proteinExistence type="predicted"/>
<dbReference type="AlphaFoldDB" id="A0A0P6BXU0"/>